<evidence type="ECO:0000313" key="1">
    <source>
        <dbReference type="EMBL" id="KAJ9048621.1"/>
    </source>
</evidence>
<keyword evidence="2" id="KW-1185">Reference proteome</keyword>
<organism evidence="1 2">
    <name type="scientific">Entomophthora muscae</name>
    <dbReference type="NCBI Taxonomy" id="34485"/>
    <lineage>
        <taxon>Eukaryota</taxon>
        <taxon>Fungi</taxon>
        <taxon>Fungi incertae sedis</taxon>
        <taxon>Zoopagomycota</taxon>
        <taxon>Entomophthoromycotina</taxon>
        <taxon>Entomophthoromycetes</taxon>
        <taxon>Entomophthorales</taxon>
        <taxon>Entomophthoraceae</taxon>
        <taxon>Entomophthora</taxon>
    </lineage>
</organism>
<dbReference type="EMBL" id="QTSX02007356">
    <property type="protein sequence ID" value="KAJ9048621.1"/>
    <property type="molecule type" value="Genomic_DNA"/>
</dbReference>
<protein>
    <submittedName>
        <fullName evidence="1">Uncharacterized protein</fullName>
    </submittedName>
</protein>
<feature type="non-terminal residue" evidence="1">
    <location>
        <position position="1"/>
    </location>
</feature>
<comment type="caution">
    <text evidence="1">The sequence shown here is derived from an EMBL/GenBank/DDBJ whole genome shotgun (WGS) entry which is preliminary data.</text>
</comment>
<dbReference type="Proteomes" id="UP001165960">
    <property type="component" value="Unassembled WGS sequence"/>
</dbReference>
<evidence type="ECO:0000313" key="2">
    <source>
        <dbReference type="Proteomes" id="UP001165960"/>
    </source>
</evidence>
<sequence>ISCLVLLDVVPRSKHNMNNALLNLNDFQLAYVGGTSKLQIYLTDQRYALSTEGVSATSIDQLILTEEQKLSCH</sequence>
<name>A0ACC2RF05_9FUNG</name>
<reference evidence="1" key="1">
    <citation type="submission" date="2022-04" db="EMBL/GenBank/DDBJ databases">
        <title>Genome of the entomopathogenic fungus Entomophthora muscae.</title>
        <authorList>
            <person name="Elya C."/>
            <person name="Lovett B.R."/>
            <person name="Lee E."/>
            <person name="Macias A.M."/>
            <person name="Hajek A.E."/>
            <person name="De Bivort B.L."/>
            <person name="Kasson M.T."/>
            <person name="De Fine Licht H.H."/>
            <person name="Stajich J.E."/>
        </authorList>
    </citation>
    <scope>NUCLEOTIDE SEQUENCE</scope>
    <source>
        <strain evidence="1">Berkeley</strain>
    </source>
</reference>
<accession>A0ACC2RF05</accession>
<proteinExistence type="predicted"/>
<gene>
    <name evidence="1" type="ORF">DSO57_1033083</name>
</gene>